<proteinExistence type="predicted"/>
<dbReference type="Proteomes" id="UP001501371">
    <property type="component" value="Unassembled WGS sequence"/>
</dbReference>
<organism evidence="2 3">
    <name type="scientific">Streptomyces hebeiensis</name>
    <dbReference type="NCBI Taxonomy" id="229486"/>
    <lineage>
        <taxon>Bacteria</taxon>
        <taxon>Bacillati</taxon>
        <taxon>Actinomycetota</taxon>
        <taxon>Actinomycetes</taxon>
        <taxon>Kitasatosporales</taxon>
        <taxon>Streptomycetaceae</taxon>
        <taxon>Streptomyces</taxon>
    </lineage>
</organism>
<dbReference type="EMBL" id="BAAAKV010000017">
    <property type="protein sequence ID" value="GAA1165400.1"/>
    <property type="molecule type" value="Genomic_DNA"/>
</dbReference>
<evidence type="ECO:0000313" key="2">
    <source>
        <dbReference type="EMBL" id="GAA1165400.1"/>
    </source>
</evidence>
<accession>A0ABN1UTF9</accession>
<sequence length="96" mass="9356">MSDTTHSGKSCLAQAAVAGGADLLGVAGGDGTQGRDQAPPGEPPWALAGGAAQPAAGSEIAFVRPCSYLPARASASVRARTASSAAYSAFRIAEPA</sequence>
<feature type="region of interest" description="Disordered" evidence="1">
    <location>
        <begin position="24"/>
        <end position="50"/>
    </location>
</feature>
<evidence type="ECO:0000256" key="1">
    <source>
        <dbReference type="SAM" id="MobiDB-lite"/>
    </source>
</evidence>
<evidence type="ECO:0000313" key="3">
    <source>
        <dbReference type="Proteomes" id="UP001501371"/>
    </source>
</evidence>
<keyword evidence="3" id="KW-1185">Reference proteome</keyword>
<protein>
    <submittedName>
        <fullName evidence="2">Uncharacterized protein</fullName>
    </submittedName>
</protein>
<comment type="caution">
    <text evidence="2">The sequence shown here is derived from an EMBL/GenBank/DDBJ whole genome shotgun (WGS) entry which is preliminary data.</text>
</comment>
<reference evidence="2 3" key="1">
    <citation type="journal article" date="2019" name="Int. J. Syst. Evol. Microbiol.">
        <title>The Global Catalogue of Microorganisms (GCM) 10K type strain sequencing project: providing services to taxonomists for standard genome sequencing and annotation.</title>
        <authorList>
            <consortium name="The Broad Institute Genomics Platform"/>
            <consortium name="The Broad Institute Genome Sequencing Center for Infectious Disease"/>
            <person name="Wu L."/>
            <person name="Ma J."/>
        </authorList>
    </citation>
    <scope>NUCLEOTIDE SEQUENCE [LARGE SCALE GENOMIC DNA]</scope>
    <source>
        <strain evidence="2 3">JCM 12696</strain>
    </source>
</reference>
<gene>
    <name evidence="2" type="ORF">GCM10009654_22850</name>
</gene>
<name>A0ABN1UTF9_9ACTN</name>